<feature type="region of interest" description="Disordered" evidence="2">
    <location>
        <begin position="1"/>
        <end position="43"/>
    </location>
</feature>
<feature type="region of interest" description="Disordered" evidence="2">
    <location>
        <begin position="308"/>
        <end position="327"/>
    </location>
</feature>
<dbReference type="PANTHER" id="PTHR34547">
    <property type="entry name" value="YACP-LIKE NYN DOMAIN PROTEIN"/>
    <property type="match status" value="1"/>
</dbReference>
<dbReference type="AlphaFoldDB" id="A0A1V8ZWQ0"/>
<organism evidence="3 4">
    <name type="scientific">Saccharomonospora piscinae</name>
    <dbReference type="NCBI Taxonomy" id="687388"/>
    <lineage>
        <taxon>Bacteria</taxon>
        <taxon>Bacillati</taxon>
        <taxon>Actinomycetota</taxon>
        <taxon>Actinomycetes</taxon>
        <taxon>Pseudonocardiales</taxon>
        <taxon>Pseudonocardiaceae</taxon>
        <taxon>Saccharomonospora</taxon>
    </lineage>
</organism>
<evidence type="ECO:0000313" key="3">
    <source>
        <dbReference type="EMBL" id="OQO89325.1"/>
    </source>
</evidence>
<dbReference type="RefSeq" id="WP_081194701.1">
    <property type="nucleotide sequence ID" value="NZ_MWIH01000009.1"/>
</dbReference>
<dbReference type="EMBL" id="MWIH01000009">
    <property type="protein sequence ID" value="OQO89325.1"/>
    <property type="molecule type" value="Genomic_DNA"/>
</dbReference>
<evidence type="ECO:0000256" key="1">
    <source>
        <dbReference type="SAM" id="Coils"/>
    </source>
</evidence>
<dbReference type="STRING" id="1962155.B1813_20465"/>
<accession>A0A1V8ZWQ0</accession>
<feature type="compositionally biased region" description="Low complexity" evidence="2">
    <location>
        <begin position="21"/>
        <end position="39"/>
    </location>
</feature>
<keyword evidence="4" id="KW-1185">Reference proteome</keyword>
<evidence type="ECO:0000256" key="2">
    <source>
        <dbReference type="SAM" id="MobiDB-lite"/>
    </source>
</evidence>
<dbReference type="PANTHER" id="PTHR34547:SF1">
    <property type="entry name" value="YACP-LIKE NYN DOMAIN PROTEIN"/>
    <property type="match status" value="1"/>
</dbReference>
<reference evidence="3 4" key="1">
    <citation type="submission" date="2017-02" db="EMBL/GenBank/DDBJ databases">
        <title>Draft genome of Saccharomonospora sp. 154.</title>
        <authorList>
            <person name="Alonso-Carmona G.S."/>
            <person name="De La Haba R."/>
            <person name="Vera-Gargallo B."/>
            <person name="Sandoval-Trujillo A.H."/>
            <person name="Ramirez-Duran N."/>
            <person name="Ventosa A."/>
        </authorList>
    </citation>
    <scope>NUCLEOTIDE SEQUENCE [LARGE SCALE GENOMIC DNA]</scope>
    <source>
        <strain evidence="3 4">LRS4.154</strain>
    </source>
</reference>
<feature type="coiled-coil region" evidence="1">
    <location>
        <begin position="153"/>
        <end position="279"/>
    </location>
</feature>
<dbReference type="Pfam" id="PF05991">
    <property type="entry name" value="NYN_YacP"/>
    <property type="match status" value="1"/>
</dbReference>
<sequence length="464" mass="49730">MLSSSAHPEPPEEPSEPAPGEPVGAPGEGEAASGPVAEPVDWLGLPEPVRERVAELAAAAVGKLSGEDVPRQLRPVARFAPAKRAKLGGTALLTALRDSARFRTAVLEWLRGHRVDALNPNDDDPVAAAAAAVLLGESSASSRVRLVARNAEEATLRAERDAAVARVRRLEAEVDRLRAELEDAQDRVERSRTEREDELVRLRGRLREQGVVVRRAKDIADEAVAARERAEAERDGEIRAMTVRMERERQKTESERARAERAVAEAEAARQSAREARAADEVRLTTLLDTISGAVDGLRRDLLVESSPRRPADTVAGASPGRRGGRVSEPTALDTLLQLPNVHVVVDGYNVTKTGYPELALVEQRQRLVRQLGALASRTRAEITVVFDGADVTSIPAAGPRGVRVLFSDPGVLADDVIRSLVRSEPQGRPVVVATSDQAVVTSVCASGAHAVPAAVLLTRLGRV</sequence>
<evidence type="ECO:0000313" key="4">
    <source>
        <dbReference type="Proteomes" id="UP000192591"/>
    </source>
</evidence>
<dbReference type="Proteomes" id="UP000192591">
    <property type="component" value="Unassembled WGS sequence"/>
</dbReference>
<gene>
    <name evidence="3" type="ORF">B1813_20465</name>
</gene>
<protein>
    <submittedName>
        <fullName evidence="3">RNA-binding protein</fullName>
    </submittedName>
</protein>
<keyword evidence="1" id="KW-0175">Coiled coil</keyword>
<dbReference type="InterPro" id="IPR010298">
    <property type="entry name" value="YacP-like"/>
</dbReference>
<proteinExistence type="predicted"/>
<comment type="caution">
    <text evidence="3">The sequence shown here is derived from an EMBL/GenBank/DDBJ whole genome shotgun (WGS) entry which is preliminary data.</text>
</comment>
<name>A0A1V8ZWQ0_SACPI</name>